<dbReference type="InterPro" id="IPR000060">
    <property type="entry name" value="BCCT_transptr"/>
</dbReference>
<name>A0A9X4SH78_9PAST</name>
<feature type="transmembrane region" description="Helical" evidence="8">
    <location>
        <begin position="252"/>
        <end position="275"/>
    </location>
</feature>
<feature type="transmembrane region" description="Helical" evidence="8">
    <location>
        <begin position="387"/>
        <end position="420"/>
    </location>
</feature>
<gene>
    <name evidence="9" type="ORF">A6A20_00545</name>
</gene>
<evidence type="ECO:0000313" key="10">
    <source>
        <dbReference type="Proteomes" id="UP001155500"/>
    </source>
</evidence>
<dbReference type="EMBL" id="LWID01000001">
    <property type="protein sequence ID" value="MDG6894150.1"/>
    <property type="molecule type" value="Genomic_DNA"/>
</dbReference>
<feature type="transmembrane region" description="Helical" evidence="8">
    <location>
        <begin position="139"/>
        <end position="162"/>
    </location>
</feature>
<keyword evidence="7 8" id="KW-0472">Membrane</keyword>
<evidence type="ECO:0000256" key="3">
    <source>
        <dbReference type="ARBA" id="ARBA00022448"/>
    </source>
</evidence>
<dbReference type="GO" id="GO:0005886">
    <property type="term" value="C:plasma membrane"/>
    <property type="evidence" value="ECO:0007669"/>
    <property type="project" value="UniProtKB-SubCell"/>
</dbReference>
<feature type="transmembrane region" description="Helical" evidence="8">
    <location>
        <begin position="54"/>
        <end position="75"/>
    </location>
</feature>
<feature type="transmembrane region" description="Helical" evidence="8">
    <location>
        <begin position="342"/>
        <end position="367"/>
    </location>
</feature>
<dbReference type="Pfam" id="PF02028">
    <property type="entry name" value="BCCT"/>
    <property type="match status" value="1"/>
</dbReference>
<feature type="transmembrane region" description="Helical" evidence="8">
    <location>
        <begin position="189"/>
        <end position="210"/>
    </location>
</feature>
<dbReference type="Proteomes" id="UP001155500">
    <property type="component" value="Unassembled WGS sequence"/>
</dbReference>
<comment type="similarity">
    <text evidence="2">Belongs to the BCCT transporter (TC 2.A.15) family.</text>
</comment>
<evidence type="ECO:0000256" key="7">
    <source>
        <dbReference type="ARBA" id="ARBA00023136"/>
    </source>
</evidence>
<evidence type="ECO:0000256" key="2">
    <source>
        <dbReference type="ARBA" id="ARBA00005658"/>
    </source>
</evidence>
<feature type="transmembrane region" description="Helical" evidence="8">
    <location>
        <begin position="12"/>
        <end position="34"/>
    </location>
</feature>
<evidence type="ECO:0000256" key="5">
    <source>
        <dbReference type="ARBA" id="ARBA00022692"/>
    </source>
</evidence>
<dbReference type="GO" id="GO:0022857">
    <property type="term" value="F:transmembrane transporter activity"/>
    <property type="evidence" value="ECO:0007669"/>
    <property type="project" value="InterPro"/>
</dbReference>
<dbReference type="NCBIfam" id="TIGR00842">
    <property type="entry name" value="bcct"/>
    <property type="match status" value="1"/>
</dbReference>
<feature type="transmembrane region" description="Helical" evidence="8">
    <location>
        <begin position="465"/>
        <end position="486"/>
    </location>
</feature>
<feature type="transmembrane region" description="Helical" evidence="8">
    <location>
        <begin position="222"/>
        <end position="240"/>
    </location>
</feature>
<evidence type="ECO:0000256" key="4">
    <source>
        <dbReference type="ARBA" id="ARBA00022475"/>
    </source>
</evidence>
<dbReference type="AlphaFoldDB" id="A0A9X4SH78"/>
<evidence type="ECO:0000256" key="1">
    <source>
        <dbReference type="ARBA" id="ARBA00004651"/>
    </source>
</evidence>
<dbReference type="PANTHER" id="PTHR30047:SF7">
    <property type="entry name" value="HIGH-AFFINITY CHOLINE TRANSPORT PROTEIN"/>
    <property type="match status" value="1"/>
</dbReference>
<feature type="transmembrane region" description="Helical" evidence="8">
    <location>
        <begin position="96"/>
        <end position="119"/>
    </location>
</feature>
<reference evidence="9" key="1">
    <citation type="submission" date="2016-03" db="EMBL/GenBank/DDBJ databases">
        <title>Co-evolution between Pasteurellaceae and their hosts.</title>
        <authorList>
            <person name="Hansen M.J."/>
            <person name="Bojesen A.M."/>
            <person name="Planet P."/>
        </authorList>
    </citation>
    <scope>NUCLEOTIDE SEQUENCE</scope>
    <source>
        <strain evidence="9">146/S8/89</strain>
    </source>
</reference>
<dbReference type="PANTHER" id="PTHR30047">
    <property type="entry name" value="HIGH-AFFINITY CHOLINE TRANSPORT PROTEIN-RELATED"/>
    <property type="match status" value="1"/>
</dbReference>
<keyword evidence="5 8" id="KW-0812">Transmembrane</keyword>
<keyword evidence="6 8" id="KW-1133">Transmembrane helix</keyword>
<protein>
    <submittedName>
        <fullName evidence="9">Choline transporter</fullName>
    </submittedName>
</protein>
<evidence type="ECO:0000256" key="6">
    <source>
        <dbReference type="ARBA" id="ARBA00022989"/>
    </source>
</evidence>
<proteinExistence type="inferred from homology"/>
<accession>A0A9X4SH78</accession>
<feature type="transmembrane region" description="Helical" evidence="8">
    <location>
        <begin position="312"/>
        <end position="330"/>
    </location>
</feature>
<evidence type="ECO:0000256" key="8">
    <source>
        <dbReference type="SAM" id="Phobius"/>
    </source>
</evidence>
<keyword evidence="10" id="KW-1185">Reference proteome</keyword>
<comment type="subcellular location">
    <subcellularLocation>
        <location evidence="1">Cell membrane</location>
        <topology evidence="1">Multi-pass membrane protein</topology>
    </subcellularLocation>
</comment>
<sequence length="640" mass="73695">MRVTMRLFASSTFNLNVVLTSLCFCGIIIGLVIWQPQQALHYLAWIREFIFTQFSWFYVLTSAGFIFFLIFLALTPYGDIKLGNDDDEPEFSLGSWFALLFTAGMGIGIVFLGVAEPLSHFLDPLSHNQLERDAVFQSIFHWSVNAWAIYGVIALAIAYFGFRYKLPLALRSCFYPFFKQKIDGKLGDIIDILGLCTSLFGIICTLAYSAIRLTMAFPEGRLTTQVILAGVFIIAIFISMKRLANGLRLVSELNLVLALLLMLFVLVVGPTAYLLSAFTENIGYYLSSFVNVGFRTYVYQPENIEWFKQWTILYWAWWFSWAPAFGIFIARISKGRTVREFIFGILVVPSLFFILWFTVFGNGVIWINEHIANGQLKALIDQSGKLLFAFLSYLPLSTISQFIALAVISLFFITTIDFGIYILNNLASKDKSLIAPRWQAIMWGAILATVTFILFEIGGTEALQATMLIFSLPFVLLMLIMAMSLLKGLRLDYYYHNSEHNQQNWLNDDWRAQLNQLLTQHNKQEVITYLKHTALPAMRELRQELIGIYELNVHLESEFNQIQPYILLTIQLQNEQQFEYKLELEKNINYEQEKLYQVLAKSNIHSSPYEIQHLQKNELIADILQQYEHYLAQDLEIENI</sequence>
<keyword evidence="3" id="KW-0813">Transport</keyword>
<feature type="transmembrane region" description="Helical" evidence="8">
    <location>
        <begin position="440"/>
        <end position="459"/>
    </location>
</feature>
<keyword evidence="4" id="KW-1003">Cell membrane</keyword>
<organism evidence="9 10">
    <name type="scientific">Volucribacter amazonae</name>
    <dbReference type="NCBI Taxonomy" id="256731"/>
    <lineage>
        <taxon>Bacteria</taxon>
        <taxon>Pseudomonadati</taxon>
        <taxon>Pseudomonadota</taxon>
        <taxon>Gammaproteobacteria</taxon>
        <taxon>Pasteurellales</taxon>
        <taxon>Pasteurellaceae</taxon>
        <taxon>Volucribacter</taxon>
    </lineage>
</organism>
<comment type="caution">
    <text evidence="9">The sequence shown here is derived from an EMBL/GenBank/DDBJ whole genome shotgun (WGS) entry which is preliminary data.</text>
</comment>
<evidence type="ECO:0000313" key="9">
    <source>
        <dbReference type="EMBL" id="MDG6894150.1"/>
    </source>
</evidence>